<gene>
    <name evidence="3" type="ORF">XAT740_LOCUS62683</name>
</gene>
<dbReference type="GO" id="GO:0003676">
    <property type="term" value="F:nucleic acid binding"/>
    <property type="evidence" value="ECO:0007669"/>
    <property type="project" value="UniProtKB-UniRule"/>
</dbReference>
<dbReference type="SUPFAM" id="SSF82708">
    <property type="entry name" value="R3H domain"/>
    <property type="match status" value="1"/>
</dbReference>
<evidence type="ECO:0000259" key="2">
    <source>
        <dbReference type="PROSITE" id="PS51061"/>
    </source>
</evidence>
<sequence>MANVIDSFGVNIPMTKTDRNNNPAADSHSLPVEQCDVLLNGNSEQTVGNDEQQVSAANDHNETIINVTSSSVDENEISTNIECSSNTTNSYKDFSGIDTESFITTTLRNNRKDRTLLLTLEKVFQDFIQNEEQTSHQFQAMNSYERMIVHRVAAFFGLDHNVDKNGQSIIVTKTVNTRMYEKQ</sequence>
<accession>A0A816HPC5</accession>
<dbReference type="PANTHER" id="PTHR15672:SF8">
    <property type="entry name" value="PROTEIN ENCORE"/>
    <property type="match status" value="1"/>
</dbReference>
<name>A0A816HPC5_ADIRI</name>
<proteinExistence type="predicted"/>
<comment type="caution">
    <text evidence="3">The sequence shown here is derived from an EMBL/GenBank/DDBJ whole genome shotgun (WGS) entry which is preliminary data.</text>
</comment>
<protein>
    <recommendedName>
        <fullName evidence="2">R3H domain-containing protein</fullName>
    </recommendedName>
</protein>
<feature type="non-terminal residue" evidence="3">
    <location>
        <position position="183"/>
    </location>
</feature>
<evidence type="ECO:0000313" key="3">
    <source>
        <dbReference type="EMBL" id="CAF1688071.1"/>
    </source>
</evidence>
<dbReference type="SMART" id="SM00393">
    <property type="entry name" value="R3H"/>
    <property type="match status" value="1"/>
</dbReference>
<dbReference type="InterPro" id="IPR001374">
    <property type="entry name" value="R3H_dom"/>
</dbReference>
<organism evidence="3 4">
    <name type="scientific">Adineta ricciae</name>
    <name type="common">Rotifer</name>
    <dbReference type="NCBI Taxonomy" id="249248"/>
    <lineage>
        <taxon>Eukaryota</taxon>
        <taxon>Metazoa</taxon>
        <taxon>Spiralia</taxon>
        <taxon>Gnathifera</taxon>
        <taxon>Rotifera</taxon>
        <taxon>Eurotatoria</taxon>
        <taxon>Bdelloidea</taxon>
        <taxon>Adinetida</taxon>
        <taxon>Adinetidae</taxon>
        <taxon>Adineta</taxon>
    </lineage>
</organism>
<dbReference type="EMBL" id="CAJNOR010018024">
    <property type="protein sequence ID" value="CAF1688071.1"/>
    <property type="molecule type" value="Genomic_DNA"/>
</dbReference>
<dbReference type="CDD" id="cd02642">
    <property type="entry name" value="R3H_encore_like"/>
    <property type="match status" value="1"/>
</dbReference>
<evidence type="ECO:0000313" key="4">
    <source>
        <dbReference type="Proteomes" id="UP000663828"/>
    </source>
</evidence>
<dbReference type="PANTHER" id="PTHR15672">
    <property type="entry name" value="CAMP-REGULATED PHOSPHOPROTEIN 21 RELATED R3H DOMAIN CONTAINING PROTEIN"/>
    <property type="match status" value="1"/>
</dbReference>
<feature type="domain" description="R3H" evidence="2">
    <location>
        <begin position="114"/>
        <end position="177"/>
    </location>
</feature>
<dbReference type="Gene3D" id="3.30.1370.50">
    <property type="entry name" value="R3H-like domain"/>
    <property type="match status" value="1"/>
</dbReference>
<dbReference type="Proteomes" id="UP000663828">
    <property type="component" value="Unassembled WGS sequence"/>
</dbReference>
<reference evidence="3" key="1">
    <citation type="submission" date="2021-02" db="EMBL/GenBank/DDBJ databases">
        <authorList>
            <person name="Nowell W R."/>
        </authorList>
    </citation>
    <scope>NUCLEOTIDE SEQUENCE</scope>
</reference>
<dbReference type="InterPro" id="IPR036867">
    <property type="entry name" value="R3H_dom_sf"/>
</dbReference>
<evidence type="ECO:0000256" key="1">
    <source>
        <dbReference type="ARBA" id="ARBA00022553"/>
    </source>
</evidence>
<dbReference type="PROSITE" id="PS51061">
    <property type="entry name" value="R3H"/>
    <property type="match status" value="1"/>
</dbReference>
<keyword evidence="1" id="KW-0597">Phosphoprotein</keyword>
<dbReference type="InterPro" id="IPR051937">
    <property type="entry name" value="R3H_domain_containing"/>
</dbReference>
<dbReference type="Pfam" id="PF01424">
    <property type="entry name" value="R3H"/>
    <property type="match status" value="1"/>
</dbReference>
<dbReference type="AlphaFoldDB" id="A0A816HPC5"/>
<keyword evidence="4" id="KW-1185">Reference proteome</keyword>